<comment type="caution">
    <text evidence="2">The sequence shown here is derived from an EMBL/GenBank/DDBJ whole genome shotgun (WGS) entry which is preliminary data.</text>
</comment>
<keyword evidence="3" id="KW-1185">Reference proteome</keyword>
<evidence type="ECO:0000313" key="3">
    <source>
        <dbReference type="Proteomes" id="UP000769157"/>
    </source>
</evidence>
<evidence type="ECO:0000313" key="2">
    <source>
        <dbReference type="EMBL" id="KAH3668581.1"/>
    </source>
</evidence>
<dbReference type="RefSeq" id="XP_046062995.1">
    <property type="nucleotide sequence ID" value="XM_046203194.1"/>
</dbReference>
<feature type="region of interest" description="Disordered" evidence="1">
    <location>
        <begin position="1"/>
        <end position="29"/>
    </location>
</feature>
<protein>
    <submittedName>
        <fullName evidence="2">Uncharacterized protein</fullName>
    </submittedName>
</protein>
<dbReference type="GeneID" id="70234302"/>
<dbReference type="EMBL" id="JAEUBE010000158">
    <property type="protein sequence ID" value="KAH3668581.1"/>
    <property type="molecule type" value="Genomic_DNA"/>
</dbReference>
<proteinExistence type="predicted"/>
<name>A0A9P8T777_9ASCO</name>
<accession>A0A9P8T777</accession>
<organism evidence="2 3">
    <name type="scientific">Ogataea philodendri</name>
    <dbReference type="NCBI Taxonomy" id="1378263"/>
    <lineage>
        <taxon>Eukaryota</taxon>
        <taxon>Fungi</taxon>
        <taxon>Dikarya</taxon>
        <taxon>Ascomycota</taxon>
        <taxon>Saccharomycotina</taxon>
        <taxon>Pichiomycetes</taxon>
        <taxon>Pichiales</taxon>
        <taxon>Pichiaceae</taxon>
        <taxon>Ogataea</taxon>
    </lineage>
</organism>
<feature type="compositionally biased region" description="Low complexity" evidence="1">
    <location>
        <begin position="12"/>
        <end position="21"/>
    </location>
</feature>
<sequence length="90" mass="9781">MFWRKRAPTDDASSGAGESSGLNKGTVQNTSDGLSDLQIALAEAYDSKSASSKTEVLDQKTLSLREKASKRAESITLDRFPVSWITNHGY</sequence>
<reference evidence="2" key="2">
    <citation type="submission" date="2021-01" db="EMBL/GenBank/DDBJ databases">
        <authorList>
            <person name="Schikora-Tamarit M.A."/>
        </authorList>
    </citation>
    <scope>NUCLEOTIDE SEQUENCE</scope>
    <source>
        <strain evidence="2">CBS6075</strain>
    </source>
</reference>
<reference evidence="2" key="1">
    <citation type="journal article" date="2021" name="Open Biol.">
        <title>Shared evolutionary footprints suggest mitochondrial oxidative damage underlies multiple complex I losses in fungi.</title>
        <authorList>
            <person name="Schikora-Tamarit M.A."/>
            <person name="Marcet-Houben M."/>
            <person name="Nosek J."/>
            <person name="Gabaldon T."/>
        </authorList>
    </citation>
    <scope>NUCLEOTIDE SEQUENCE</scope>
    <source>
        <strain evidence="2">CBS6075</strain>
    </source>
</reference>
<evidence type="ECO:0000256" key="1">
    <source>
        <dbReference type="SAM" id="MobiDB-lite"/>
    </source>
</evidence>
<dbReference type="Proteomes" id="UP000769157">
    <property type="component" value="Unassembled WGS sequence"/>
</dbReference>
<dbReference type="AlphaFoldDB" id="A0A9P8T777"/>
<gene>
    <name evidence="2" type="ORF">OGAPHI_002335</name>
</gene>